<dbReference type="InterPro" id="IPR029050">
    <property type="entry name" value="Immunoprotect_excell_Ig-like"/>
</dbReference>
<name>A0ABY4EJT0_9BACI</name>
<feature type="compositionally biased region" description="Basic and acidic residues" evidence="2">
    <location>
        <begin position="55"/>
        <end position="71"/>
    </location>
</feature>
<dbReference type="Gene3D" id="2.60.40.1240">
    <property type="match status" value="1"/>
</dbReference>
<keyword evidence="3" id="KW-0812">Transmembrane</keyword>
<dbReference type="RefSeq" id="WP_244710908.1">
    <property type="nucleotide sequence ID" value="NZ_CP095073.1"/>
</dbReference>
<gene>
    <name evidence="5" type="ORF">MUN89_01800</name>
</gene>
<evidence type="ECO:0000313" key="6">
    <source>
        <dbReference type="Proteomes" id="UP000831787"/>
    </source>
</evidence>
<reference evidence="5 6" key="1">
    <citation type="submission" date="2022-04" db="EMBL/GenBank/DDBJ databases">
        <title>Halobacillus sp. isolated from saltern.</title>
        <authorList>
            <person name="Won M."/>
            <person name="Lee C.-M."/>
            <person name="Woen H.-Y."/>
            <person name="Kwon S.-W."/>
        </authorList>
    </citation>
    <scope>NUCLEOTIDE SEQUENCE [LARGE SCALE GENOMIC DNA]</scope>
    <source>
        <strain evidence="5 6">SSBR10-3</strain>
    </source>
</reference>
<evidence type="ECO:0000313" key="5">
    <source>
        <dbReference type="EMBL" id="UOQ44722.1"/>
    </source>
</evidence>
<feature type="domain" description="DUF4352" evidence="4">
    <location>
        <begin position="72"/>
        <end position="193"/>
    </location>
</feature>
<evidence type="ECO:0000256" key="3">
    <source>
        <dbReference type="SAM" id="Phobius"/>
    </source>
</evidence>
<organism evidence="5 6">
    <name type="scientific">Halobacillus salinarum</name>
    <dbReference type="NCBI Taxonomy" id="2932257"/>
    <lineage>
        <taxon>Bacteria</taxon>
        <taxon>Bacillati</taxon>
        <taxon>Bacillota</taxon>
        <taxon>Bacilli</taxon>
        <taxon>Bacillales</taxon>
        <taxon>Bacillaceae</taxon>
        <taxon>Halobacillus</taxon>
    </lineage>
</organism>
<dbReference type="InterPro" id="IPR029051">
    <property type="entry name" value="DUF4352"/>
</dbReference>
<dbReference type="EMBL" id="CP095073">
    <property type="protein sequence ID" value="UOQ44722.1"/>
    <property type="molecule type" value="Genomic_DNA"/>
</dbReference>
<dbReference type="Proteomes" id="UP000831787">
    <property type="component" value="Chromosome"/>
</dbReference>
<sequence length="210" mass="22754">MAKKEKVKKPFFKRIWFWVLAIIVIIAVAGNMGGEDTASTDHNEAQASEKSSNTSEKKNSSDEKKNEEKIAKLGEKVEVGKMTYTIKDTSIKDQVGPSALPTQANGKYLVLNVSVKNNGNEAVTVDGSYFKLMQGEKTFEADTSASMSANQGEDGTIQNSFFMEQLNPGSEMSGKVVFDVAPDIANSKELVVQAQEGIFGSVTKKISLGK</sequence>
<evidence type="ECO:0000259" key="4">
    <source>
        <dbReference type="Pfam" id="PF11611"/>
    </source>
</evidence>
<keyword evidence="3" id="KW-1133">Transmembrane helix</keyword>
<evidence type="ECO:0000256" key="2">
    <source>
        <dbReference type="SAM" id="MobiDB-lite"/>
    </source>
</evidence>
<proteinExistence type="predicted"/>
<dbReference type="Pfam" id="PF11611">
    <property type="entry name" value="DUF4352"/>
    <property type="match status" value="1"/>
</dbReference>
<keyword evidence="6" id="KW-1185">Reference proteome</keyword>
<protein>
    <submittedName>
        <fullName evidence="5">DUF4352 domain-containing protein</fullName>
    </submittedName>
</protein>
<evidence type="ECO:0000256" key="1">
    <source>
        <dbReference type="ARBA" id="ARBA00022729"/>
    </source>
</evidence>
<feature type="transmembrane region" description="Helical" evidence="3">
    <location>
        <begin position="15"/>
        <end position="34"/>
    </location>
</feature>
<keyword evidence="1" id="KW-0732">Signal</keyword>
<feature type="region of interest" description="Disordered" evidence="2">
    <location>
        <begin position="36"/>
        <end position="71"/>
    </location>
</feature>
<accession>A0ABY4EJT0</accession>
<keyword evidence="3" id="KW-0472">Membrane</keyword>